<comment type="caution">
    <text evidence="1">The sequence shown here is derived from an EMBL/GenBank/DDBJ whole genome shotgun (WGS) entry which is preliminary data.</text>
</comment>
<keyword evidence="2" id="KW-1185">Reference proteome</keyword>
<reference evidence="1 2" key="1">
    <citation type="submission" date="2024-08" db="EMBL/GenBank/DDBJ databases">
        <title>Mycobacterium servetensis sp. nov., a novel rapid-growing mycobacterial species recovered from a human patient in Zaragoza, Spain.</title>
        <authorList>
            <person name="Tristancho-Baro A.I."/>
            <person name="Buenestado-Serrano S."/>
            <person name="Garcia De Viedma D."/>
            <person name="Milagro-Beamonte A."/>
            <person name="Burillo N."/>
            <person name="Sanz S."/>
            <person name="Lopez-Calleja A.I."/>
            <person name="Penas-Utrilla D."/>
            <person name="Guardingo M."/>
            <person name="Garcia M.J."/>
            <person name="Vinuelas-Bayon J."/>
        </authorList>
    </citation>
    <scope>NUCLEOTIDE SEQUENCE [LARGE SCALE GENOMIC DNA]</scope>
    <source>
        <strain evidence="2">HUMS_12744610</strain>
    </source>
</reference>
<gene>
    <name evidence="1" type="ORF">AB8998_30825</name>
</gene>
<accession>A0ABV4CE06</accession>
<proteinExistence type="predicted"/>
<dbReference type="RefSeq" id="WP_369742079.1">
    <property type="nucleotide sequence ID" value="NZ_JBGEDP010000003.1"/>
</dbReference>
<organism evidence="1 2">
    <name type="scientific">Mycobacterium servetii</name>
    <dbReference type="NCBI Taxonomy" id="3237418"/>
    <lineage>
        <taxon>Bacteria</taxon>
        <taxon>Bacillati</taxon>
        <taxon>Actinomycetota</taxon>
        <taxon>Actinomycetes</taxon>
        <taxon>Mycobacteriales</taxon>
        <taxon>Mycobacteriaceae</taxon>
        <taxon>Mycobacterium</taxon>
    </lineage>
</organism>
<dbReference type="Proteomes" id="UP001564760">
    <property type="component" value="Unassembled WGS sequence"/>
</dbReference>
<protein>
    <submittedName>
        <fullName evidence="1">Cytotoxic translational repressor of toxin-antitoxin stability system</fullName>
    </submittedName>
</protein>
<evidence type="ECO:0000313" key="2">
    <source>
        <dbReference type="Proteomes" id="UP001564760"/>
    </source>
</evidence>
<evidence type="ECO:0000313" key="1">
    <source>
        <dbReference type="EMBL" id="MEY8019048.1"/>
    </source>
</evidence>
<name>A0ABV4CE06_9MYCO</name>
<dbReference type="EMBL" id="JBGEDP010000003">
    <property type="protein sequence ID" value="MEY8019048.1"/>
    <property type="molecule type" value="Genomic_DNA"/>
</dbReference>
<sequence>MTWPAPTRADHDAFCRLEGWTPVRDALGRTGTHHITYELRLPDGRVLRTRISHPPNRQTYGPRLWAHILRDQLQVDESTFWAAVRDNKCPARASVQETAEAVPAEVAALLVNRVGLSRKDIAGLTRDEAIGRLNQFWTEGR</sequence>